<protein>
    <recommendedName>
        <fullName evidence="4">DUF4153 domain-containing protein</fullName>
    </recommendedName>
</protein>
<feature type="transmembrane region" description="Helical" evidence="1">
    <location>
        <begin position="239"/>
        <end position="258"/>
    </location>
</feature>
<comment type="caution">
    <text evidence="2">The sequence shown here is derived from an EMBL/GenBank/DDBJ whole genome shotgun (WGS) entry which is preliminary data.</text>
</comment>
<feature type="transmembrane region" description="Helical" evidence="1">
    <location>
        <begin position="33"/>
        <end position="54"/>
    </location>
</feature>
<dbReference type="EMBL" id="JAVDXO010000007">
    <property type="protein sequence ID" value="MDR7307653.1"/>
    <property type="molecule type" value="Genomic_DNA"/>
</dbReference>
<organism evidence="2 3">
    <name type="scientific">Rhodoferax saidenbachensis</name>
    <dbReference type="NCBI Taxonomy" id="1484693"/>
    <lineage>
        <taxon>Bacteria</taxon>
        <taxon>Pseudomonadati</taxon>
        <taxon>Pseudomonadota</taxon>
        <taxon>Betaproteobacteria</taxon>
        <taxon>Burkholderiales</taxon>
        <taxon>Comamonadaceae</taxon>
        <taxon>Rhodoferax</taxon>
    </lineage>
</organism>
<reference evidence="2 3" key="1">
    <citation type="submission" date="2023-07" db="EMBL/GenBank/DDBJ databases">
        <title>Sorghum-associated microbial communities from plants grown in Nebraska, USA.</title>
        <authorList>
            <person name="Schachtman D."/>
        </authorList>
    </citation>
    <scope>NUCLEOTIDE SEQUENCE [LARGE SCALE GENOMIC DNA]</scope>
    <source>
        <strain evidence="2 3">BE308</strain>
    </source>
</reference>
<name>A0ABU1ZQJ5_9BURK</name>
<evidence type="ECO:0000313" key="2">
    <source>
        <dbReference type="EMBL" id="MDR7307653.1"/>
    </source>
</evidence>
<keyword evidence="1" id="KW-0812">Transmembrane</keyword>
<evidence type="ECO:0000256" key="1">
    <source>
        <dbReference type="SAM" id="Phobius"/>
    </source>
</evidence>
<evidence type="ECO:0000313" key="3">
    <source>
        <dbReference type="Proteomes" id="UP001268089"/>
    </source>
</evidence>
<proteinExistence type="predicted"/>
<dbReference type="Proteomes" id="UP001268089">
    <property type="component" value="Unassembled WGS sequence"/>
</dbReference>
<feature type="transmembrane region" description="Helical" evidence="1">
    <location>
        <begin position="117"/>
        <end position="137"/>
    </location>
</feature>
<keyword evidence="1" id="KW-0472">Membrane</keyword>
<feature type="transmembrane region" description="Helical" evidence="1">
    <location>
        <begin position="143"/>
        <end position="169"/>
    </location>
</feature>
<keyword evidence="1" id="KW-1133">Transmembrane helix</keyword>
<gene>
    <name evidence="2" type="ORF">J2X15_002957</name>
</gene>
<feature type="transmembrane region" description="Helical" evidence="1">
    <location>
        <begin position="181"/>
        <end position="202"/>
    </location>
</feature>
<accession>A0ABU1ZQJ5</accession>
<sequence length="377" mass="40941">MPKFIKKKSAASSAIKPVWSHKTRRIFLSLSEIPWLSLTALGTLLGVTILFWYFRSIDFFPSDYSVLIGLGVGAAASAFGVLCVLALGLFAPAALYRAHISESEEKKAEVKQHFTELEMVGLQLGGVGLVFGATAYPELRDCGIWLSFSSVLSVGMLLLWLVTLVKILLAREKQTSWRDTTSTAVGIAAANMFTFVILASLLPVFSSAYLSAGVILITLWMVAIFANASAAVRLRLLEISIAAGIVVVVLFVLLPAAASKRNLFPEMTASFLGIRDDAPADLRVPTKTCQLIRSAVPDGMVSKDLRCDADDWGKVKAQVLSKVGDQWLIEFSAEKKSDPVAVATFRITIPRSDVQVIREIEDRPFLGQTRACQVAGN</sequence>
<evidence type="ECO:0008006" key="4">
    <source>
        <dbReference type="Google" id="ProtNLM"/>
    </source>
</evidence>
<feature type="transmembrane region" description="Helical" evidence="1">
    <location>
        <begin position="208"/>
        <end position="227"/>
    </location>
</feature>
<feature type="transmembrane region" description="Helical" evidence="1">
    <location>
        <begin position="66"/>
        <end position="96"/>
    </location>
</feature>
<keyword evidence="3" id="KW-1185">Reference proteome</keyword>
<dbReference type="RefSeq" id="WP_310344077.1">
    <property type="nucleotide sequence ID" value="NZ_JAVDXO010000007.1"/>
</dbReference>